<evidence type="ECO:0000256" key="1">
    <source>
        <dbReference type="SAM" id="MobiDB-lite"/>
    </source>
</evidence>
<name>A0ABW2CX62_9ACTN</name>
<sequence length="317" mass="33941">MAFEGMPGYDLINVVRDLDPVEAVRDQEAAERMRVYPKVVGAGPPDFGCAEQAGGAWRVLSLGAAEPAGARVDLAIHLRTAAETSPADARELVAAARRLDPEEDEGEADRASDWPVAGRRFRIVRVLGFTRFGADGPEPARATDTEEAPLKGYPIDPVAPVGPSEAALRLELLSLVPAAGTVPETERREAVDAVKNHPGVVLLPPEYTVVEERDAGWSPITGGSGPGDARRALAYTFREILPRFPLPGRPEPTPGELAEYAAAAGRIEAAAHEVEFVVAGRRYRTIRVVRMIRVGPDGPEPARPSDESAADAYFTDD</sequence>
<dbReference type="InterPro" id="IPR045998">
    <property type="entry name" value="DUF5954"/>
</dbReference>
<comment type="caution">
    <text evidence="2">The sequence shown here is derived from an EMBL/GenBank/DDBJ whole genome shotgun (WGS) entry which is preliminary data.</text>
</comment>
<dbReference type="RefSeq" id="WP_160825166.1">
    <property type="nucleotide sequence ID" value="NZ_JBHSXE010000001.1"/>
</dbReference>
<keyword evidence="3" id="KW-1185">Reference proteome</keyword>
<organism evidence="2 3">
    <name type="scientific">Actinomadura yumaensis</name>
    <dbReference type="NCBI Taxonomy" id="111807"/>
    <lineage>
        <taxon>Bacteria</taxon>
        <taxon>Bacillati</taxon>
        <taxon>Actinomycetota</taxon>
        <taxon>Actinomycetes</taxon>
        <taxon>Streptosporangiales</taxon>
        <taxon>Thermomonosporaceae</taxon>
        <taxon>Actinomadura</taxon>
    </lineage>
</organism>
<feature type="region of interest" description="Disordered" evidence="1">
    <location>
        <begin position="294"/>
        <end position="317"/>
    </location>
</feature>
<accession>A0ABW2CX62</accession>
<reference evidence="3" key="1">
    <citation type="journal article" date="2019" name="Int. J. Syst. Evol. Microbiol.">
        <title>The Global Catalogue of Microorganisms (GCM) 10K type strain sequencing project: providing services to taxonomists for standard genome sequencing and annotation.</title>
        <authorList>
            <consortium name="The Broad Institute Genomics Platform"/>
            <consortium name="The Broad Institute Genome Sequencing Center for Infectious Disease"/>
            <person name="Wu L."/>
            <person name="Ma J."/>
        </authorList>
    </citation>
    <scope>NUCLEOTIDE SEQUENCE [LARGE SCALE GENOMIC DNA]</scope>
    <source>
        <strain evidence="3">JCM 3369</strain>
    </source>
</reference>
<dbReference type="EMBL" id="JBHSXS010000053">
    <property type="protein sequence ID" value="MFC6886413.1"/>
    <property type="molecule type" value="Genomic_DNA"/>
</dbReference>
<dbReference type="Proteomes" id="UP001596380">
    <property type="component" value="Unassembled WGS sequence"/>
</dbReference>
<gene>
    <name evidence="2" type="ORF">ACFQKB_42100</name>
</gene>
<protein>
    <submittedName>
        <fullName evidence="2">DUF5954 family protein</fullName>
    </submittedName>
</protein>
<feature type="region of interest" description="Disordered" evidence="1">
    <location>
        <begin position="136"/>
        <end position="156"/>
    </location>
</feature>
<dbReference type="Pfam" id="PF19379">
    <property type="entry name" value="DUF5954"/>
    <property type="match status" value="1"/>
</dbReference>
<proteinExistence type="predicted"/>
<evidence type="ECO:0000313" key="3">
    <source>
        <dbReference type="Proteomes" id="UP001596380"/>
    </source>
</evidence>
<evidence type="ECO:0000313" key="2">
    <source>
        <dbReference type="EMBL" id="MFC6886413.1"/>
    </source>
</evidence>